<name>A0A1F5N1V6_9BACT</name>
<dbReference type="AlphaFoldDB" id="A0A1F5N1V6"/>
<dbReference type="Proteomes" id="UP000177135">
    <property type="component" value="Unassembled WGS sequence"/>
</dbReference>
<organism evidence="2 3">
    <name type="scientific">Candidatus Daviesbacteria bacterium RIFOXYD1_FULL_41_10</name>
    <dbReference type="NCBI Taxonomy" id="1797801"/>
    <lineage>
        <taxon>Bacteria</taxon>
        <taxon>Candidatus Daviesiibacteriota</taxon>
    </lineage>
</organism>
<sequence length="145" mass="16449">MKRLKPKSPRIYLDASVIIAALLSSKGGSAKIIELARLGYFVAVTSQTVIEEIEEHSLKIKKNKLEIRKYIAYSGIVVRERILISDIEEIKKVDVSDAHLIAGARLTECSFLISLDKKHLLKKEIKDYFKPLKIITPGELLKMWS</sequence>
<dbReference type="SMART" id="SM00670">
    <property type="entry name" value="PINc"/>
    <property type="match status" value="1"/>
</dbReference>
<evidence type="ECO:0000313" key="3">
    <source>
        <dbReference type="Proteomes" id="UP000177135"/>
    </source>
</evidence>
<proteinExistence type="predicted"/>
<dbReference type="SUPFAM" id="SSF88723">
    <property type="entry name" value="PIN domain-like"/>
    <property type="match status" value="1"/>
</dbReference>
<dbReference type="Pfam" id="PF13470">
    <property type="entry name" value="PIN_3"/>
    <property type="match status" value="1"/>
</dbReference>
<dbReference type="NCBIfam" id="TIGR00305">
    <property type="entry name" value="putative toxin-antitoxin system toxin component, PIN family"/>
    <property type="match status" value="1"/>
</dbReference>
<evidence type="ECO:0000313" key="2">
    <source>
        <dbReference type="EMBL" id="OGE71611.1"/>
    </source>
</evidence>
<gene>
    <name evidence="2" type="ORF">A2617_00070</name>
</gene>
<accession>A0A1F5N1V6</accession>
<feature type="domain" description="PIN" evidence="1">
    <location>
        <begin position="9"/>
        <end position="121"/>
    </location>
</feature>
<evidence type="ECO:0000259" key="1">
    <source>
        <dbReference type="SMART" id="SM00670"/>
    </source>
</evidence>
<dbReference type="InterPro" id="IPR002850">
    <property type="entry name" value="PIN_toxin-like"/>
</dbReference>
<comment type="caution">
    <text evidence="2">The sequence shown here is derived from an EMBL/GenBank/DDBJ whole genome shotgun (WGS) entry which is preliminary data.</text>
</comment>
<dbReference type="InterPro" id="IPR002716">
    <property type="entry name" value="PIN_dom"/>
</dbReference>
<dbReference type="EMBL" id="MFEC01000008">
    <property type="protein sequence ID" value="OGE71611.1"/>
    <property type="molecule type" value="Genomic_DNA"/>
</dbReference>
<protein>
    <submittedName>
        <fullName evidence="2">Putative toxin-antitoxin system toxin component, PIN family</fullName>
    </submittedName>
</protein>
<reference evidence="2 3" key="1">
    <citation type="journal article" date="2016" name="Nat. Commun.">
        <title>Thousands of microbial genomes shed light on interconnected biogeochemical processes in an aquifer system.</title>
        <authorList>
            <person name="Anantharaman K."/>
            <person name="Brown C.T."/>
            <person name="Hug L.A."/>
            <person name="Sharon I."/>
            <person name="Castelle C.J."/>
            <person name="Probst A.J."/>
            <person name="Thomas B.C."/>
            <person name="Singh A."/>
            <person name="Wilkins M.J."/>
            <person name="Karaoz U."/>
            <person name="Brodie E.L."/>
            <person name="Williams K.H."/>
            <person name="Hubbard S.S."/>
            <person name="Banfield J.F."/>
        </authorList>
    </citation>
    <scope>NUCLEOTIDE SEQUENCE [LARGE SCALE GENOMIC DNA]</scope>
</reference>
<dbReference type="InterPro" id="IPR029060">
    <property type="entry name" value="PIN-like_dom_sf"/>
</dbReference>